<gene>
    <name evidence="1" type="ORF">KHB02_19280</name>
</gene>
<comment type="caution">
    <text evidence="1">The sequence shown here is derived from an EMBL/GenBank/DDBJ whole genome shotgun (WGS) entry which is preliminary data.</text>
</comment>
<reference evidence="1" key="1">
    <citation type="submission" date="2021-05" db="EMBL/GenBank/DDBJ databases">
        <title>Novel Bacillus species.</title>
        <authorList>
            <person name="Liu G."/>
        </authorList>
    </citation>
    <scope>NUCLEOTIDE SEQUENCE</scope>
    <source>
        <strain evidence="1">FJAT-50051</strain>
    </source>
</reference>
<dbReference type="EMBL" id="JAGYPE010000003">
    <property type="protein sequence ID" value="MBS4183538.1"/>
    <property type="molecule type" value="Genomic_DNA"/>
</dbReference>
<accession>A0A942T1N7</accession>
<organism evidence="1">
    <name type="scientific">Neobacillus citreus</name>
    <dbReference type="NCBI Taxonomy" id="2833578"/>
    <lineage>
        <taxon>Bacteria</taxon>
        <taxon>Bacillati</taxon>
        <taxon>Bacillota</taxon>
        <taxon>Bacilli</taxon>
        <taxon>Bacillales</taxon>
        <taxon>Bacillaceae</taxon>
        <taxon>Neobacillus</taxon>
    </lineage>
</organism>
<protein>
    <submittedName>
        <fullName evidence="1">Uncharacterized protein</fullName>
    </submittedName>
</protein>
<sequence>MKLHIKKSPRSRLALVMVAGSLAVSSVIAVTWMNRAAASTVPIGMEDTSGWIQTSWGADREISRCPADQVMVGVKLTPAEGLRKSKNFVKCAQPALGDDDRVYVYPGGTPVASGWLDQVPDIPETFRCDQAPMIASLHLGDYQTKGESQYRCAPLVVESAPVGEQLVAKVADQRWSGWISAFQWEEDHTAQLDFEYTCPTGSAITAREHQKSPHGVVRFQCTTWKAESR</sequence>
<dbReference type="AlphaFoldDB" id="A0A942T1N7"/>
<evidence type="ECO:0000313" key="1">
    <source>
        <dbReference type="EMBL" id="MBS4183538.1"/>
    </source>
</evidence>
<proteinExistence type="predicted"/>
<name>A0A942T1N7_9BACI</name>